<dbReference type="Proteomes" id="UP001321475">
    <property type="component" value="Chromosome"/>
</dbReference>
<feature type="domain" description="D-alanyl-D-alanine carboxypeptidase-like core" evidence="2">
    <location>
        <begin position="411"/>
        <end position="499"/>
    </location>
</feature>
<protein>
    <recommendedName>
        <fullName evidence="2">D-alanyl-D-alanine carboxypeptidase-like core domain-containing protein</fullName>
    </recommendedName>
</protein>
<accession>A0ABM8G287</accession>
<feature type="region of interest" description="Disordered" evidence="1">
    <location>
        <begin position="203"/>
        <end position="246"/>
    </location>
</feature>
<evidence type="ECO:0000256" key="1">
    <source>
        <dbReference type="SAM" id="MobiDB-lite"/>
    </source>
</evidence>
<dbReference type="SUPFAM" id="SSF55166">
    <property type="entry name" value="Hedgehog/DD-peptidase"/>
    <property type="match status" value="1"/>
</dbReference>
<feature type="compositionally biased region" description="Basic and acidic residues" evidence="1">
    <location>
        <begin position="211"/>
        <end position="223"/>
    </location>
</feature>
<feature type="region of interest" description="Disordered" evidence="1">
    <location>
        <begin position="261"/>
        <end position="297"/>
    </location>
</feature>
<dbReference type="EMBL" id="AP027729">
    <property type="protein sequence ID" value="BDZ42216.1"/>
    <property type="molecule type" value="Genomic_DNA"/>
</dbReference>
<dbReference type="CDD" id="cd14814">
    <property type="entry name" value="Peptidase_M15"/>
    <property type="match status" value="1"/>
</dbReference>
<keyword evidence="4" id="KW-1185">Reference proteome</keyword>
<feature type="region of interest" description="Disordered" evidence="1">
    <location>
        <begin position="505"/>
        <end position="622"/>
    </location>
</feature>
<feature type="compositionally biased region" description="Low complexity" evidence="1">
    <location>
        <begin position="528"/>
        <end position="555"/>
    </location>
</feature>
<evidence type="ECO:0000313" key="3">
    <source>
        <dbReference type="EMBL" id="BDZ42216.1"/>
    </source>
</evidence>
<feature type="compositionally biased region" description="Basic residues" evidence="1">
    <location>
        <begin position="573"/>
        <end position="622"/>
    </location>
</feature>
<sequence length="622" mass="64385">MGLTTVAFADVHVSGRTVHVGPDQGASLAATRSVVVEEAVEVSGDAGAVPLGSPATSVAVAATGMGTGTPGGALSVPSVEAPPAFVVGGSLLPEPVFAVGFFTAQGLGVGATAPGQVTGSGSSPEVADVGGQGLETRMDRARVDSLMEASASALAAEPGSDLSLLARARSELAMLLATYDAQERVANDGRTGDPTWDVLAEGADPLLPRVDGLDEQDRPEESGRLGAGDPTEPVPGVAGTGGSEGTEVDATVVVDAAEVDAPEVDGTEAGATEVVDAADPGTLDRADTADPGTPGRADGTNADVAQHEHDGVEWPTVVDAAWRVAYLLDSDGAAAPVTVSPKIDDEYIAELLEHEGASVFAPFVDGRSGDLVDDAAVASLERDTYLEMFAGMRNGRIPASALCALPFAPGHSLRCDAAAHLIALSAAYEAEFGVPIPMTDSYRSYASQVAVRAAKPHLAAVPGTSQHGWGLAVDLSNPISGGRSAEYRWLRLNAPDYGWGNPTWARPGAPSRSPGTSSSSAVRHRESTATSTRRSPPTGSRADGPELRQGVRGPRVPAPRRRPARQVTGPGRAARRRRRAGRRTRPRTRRRTPPRAGRRTVRSLQRRLAPRPHRPRPPPRSR</sequence>
<dbReference type="Gene3D" id="3.30.1380.10">
    <property type="match status" value="1"/>
</dbReference>
<name>A0ABM8G287_9CELL</name>
<evidence type="ECO:0000313" key="4">
    <source>
        <dbReference type="Proteomes" id="UP001321475"/>
    </source>
</evidence>
<gene>
    <name evidence="3" type="ORF">GCM10025865_15150</name>
</gene>
<reference evidence="4" key="1">
    <citation type="journal article" date="2019" name="Int. J. Syst. Evol. Microbiol.">
        <title>The Global Catalogue of Microorganisms (GCM) 10K type strain sequencing project: providing services to taxonomists for standard genome sequencing and annotation.</title>
        <authorList>
            <consortium name="The Broad Institute Genomics Platform"/>
            <consortium name="The Broad Institute Genome Sequencing Center for Infectious Disease"/>
            <person name="Wu L."/>
            <person name="Ma J."/>
        </authorList>
    </citation>
    <scope>NUCLEOTIDE SEQUENCE [LARGE SCALE GENOMIC DNA]</scope>
    <source>
        <strain evidence="4">NBRC 108565</strain>
    </source>
</reference>
<evidence type="ECO:0000259" key="2">
    <source>
        <dbReference type="Pfam" id="PF02557"/>
    </source>
</evidence>
<dbReference type="InterPro" id="IPR009045">
    <property type="entry name" value="Zn_M74/Hedgehog-like"/>
</dbReference>
<dbReference type="Pfam" id="PF02557">
    <property type="entry name" value="VanY"/>
    <property type="match status" value="1"/>
</dbReference>
<dbReference type="InterPro" id="IPR003709">
    <property type="entry name" value="VanY-like_core_dom"/>
</dbReference>
<proteinExistence type="predicted"/>
<feature type="compositionally biased region" description="Low complexity" evidence="1">
    <location>
        <begin position="506"/>
        <end position="521"/>
    </location>
</feature>
<organism evidence="3 4">
    <name type="scientific">Paraoerskovia sediminicola</name>
    <dbReference type="NCBI Taxonomy" id="1138587"/>
    <lineage>
        <taxon>Bacteria</taxon>
        <taxon>Bacillati</taxon>
        <taxon>Actinomycetota</taxon>
        <taxon>Actinomycetes</taxon>
        <taxon>Micrococcales</taxon>
        <taxon>Cellulomonadaceae</taxon>
        <taxon>Paraoerskovia</taxon>
    </lineage>
</organism>